<keyword evidence="6" id="KW-0812">Transmembrane</keyword>
<dbReference type="GO" id="GO:0016020">
    <property type="term" value="C:membrane"/>
    <property type="evidence" value="ECO:0007669"/>
    <property type="project" value="UniProtKB-SubCell"/>
</dbReference>
<dbReference type="PRINTS" id="PR00463">
    <property type="entry name" value="EP450I"/>
</dbReference>
<keyword evidence="8" id="KW-1133">Transmembrane helix</keyword>
<evidence type="ECO:0000256" key="7">
    <source>
        <dbReference type="ARBA" id="ARBA00022723"/>
    </source>
</evidence>
<dbReference type="Proteomes" id="UP001218188">
    <property type="component" value="Unassembled WGS sequence"/>
</dbReference>
<evidence type="ECO:0000256" key="11">
    <source>
        <dbReference type="ARBA" id="ARBA00023033"/>
    </source>
</evidence>
<evidence type="ECO:0000256" key="10">
    <source>
        <dbReference type="ARBA" id="ARBA00023004"/>
    </source>
</evidence>
<dbReference type="InterPro" id="IPR036396">
    <property type="entry name" value="Cyt_P450_sf"/>
</dbReference>
<evidence type="ECO:0000256" key="5">
    <source>
        <dbReference type="ARBA" id="ARBA00022617"/>
    </source>
</evidence>
<evidence type="ECO:0000256" key="4">
    <source>
        <dbReference type="ARBA" id="ARBA00010617"/>
    </source>
</evidence>
<dbReference type="Pfam" id="PF00067">
    <property type="entry name" value="p450"/>
    <property type="match status" value="1"/>
</dbReference>
<keyword evidence="9 15" id="KW-0560">Oxidoreductase</keyword>
<keyword evidence="13" id="KW-0325">Glycoprotein</keyword>
<keyword evidence="5 14" id="KW-0349">Heme</keyword>
<comment type="cofactor">
    <cofactor evidence="1 14">
        <name>heme</name>
        <dbReference type="ChEBI" id="CHEBI:30413"/>
    </cofactor>
</comment>
<evidence type="ECO:0000313" key="17">
    <source>
        <dbReference type="Proteomes" id="UP001218188"/>
    </source>
</evidence>
<gene>
    <name evidence="16" type="ORF">C8F04DRAFT_230723</name>
</gene>
<dbReference type="EMBL" id="JARJCM010000202">
    <property type="protein sequence ID" value="KAJ7022796.1"/>
    <property type="molecule type" value="Genomic_DNA"/>
</dbReference>
<evidence type="ECO:0000256" key="3">
    <source>
        <dbReference type="ARBA" id="ARBA00005179"/>
    </source>
</evidence>
<evidence type="ECO:0000256" key="9">
    <source>
        <dbReference type="ARBA" id="ARBA00023002"/>
    </source>
</evidence>
<evidence type="ECO:0000256" key="1">
    <source>
        <dbReference type="ARBA" id="ARBA00001971"/>
    </source>
</evidence>
<dbReference type="InterPro" id="IPR017972">
    <property type="entry name" value="Cyt_P450_CS"/>
</dbReference>
<evidence type="ECO:0000256" key="15">
    <source>
        <dbReference type="RuleBase" id="RU000461"/>
    </source>
</evidence>
<reference evidence="16" key="1">
    <citation type="submission" date="2023-03" db="EMBL/GenBank/DDBJ databases">
        <title>Massive genome expansion in bonnet fungi (Mycena s.s.) driven by repeated elements and novel gene families across ecological guilds.</title>
        <authorList>
            <consortium name="Lawrence Berkeley National Laboratory"/>
            <person name="Harder C.B."/>
            <person name="Miyauchi S."/>
            <person name="Viragh M."/>
            <person name="Kuo A."/>
            <person name="Thoen E."/>
            <person name="Andreopoulos B."/>
            <person name="Lu D."/>
            <person name="Skrede I."/>
            <person name="Drula E."/>
            <person name="Henrissat B."/>
            <person name="Morin E."/>
            <person name="Kohler A."/>
            <person name="Barry K."/>
            <person name="LaButti K."/>
            <person name="Morin E."/>
            <person name="Salamov A."/>
            <person name="Lipzen A."/>
            <person name="Mereny Z."/>
            <person name="Hegedus B."/>
            <person name="Baldrian P."/>
            <person name="Stursova M."/>
            <person name="Weitz H."/>
            <person name="Taylor A."/>
            <person name="Grigoriev I.V."/>
            <person name="Nagy L.G."/>
            <person name="Martin F."/>
            <person name="Kauserud H."/>
        </authorList>
    </citation>
    <scope>NUCLEOTIDE SEQUENCE</scope>
    <source>
        <strain evidence="16">CBHHK200</strain>
    </source>
</reference>
<dbReference type="GO" id="GO:0005506">
    <property type="term" value="F:iron ion binding"/>
    <property type="evidence" value="ECO:0007669"/>
    <property type="project" value="InterPro"/>
</dbReference>
<feature type="binding site" description="axial binding residue" evidence="14">
    <location>
        <position position="492"/>
    </location>
    <ligand>
        <name>heme</name>
        <dbReference type="ChEBI" id="CHEBI:30413"/>
    </ligand>
    <ligandPart>
        <name>Fe</name>
        <dbReference type="ChEBI" id="CHEBI:18248"/>
    </ligandPart>
</feature>
<organism evidence="16 17">
    <name type="scientific">Mycena alexandri</name>
    <dbReference type="NCBI Taxonomy" id="1745969"/>
    <lineage>
        <taxon>Eukaryota</taxon>
        <taxon>Fungi</taxon>
        <taxon>Dikarya</taxon>
        <taxon>Basidiomycota</taxon>
        <taxon>Agaricomycotina</taxon>
        <taxon>Agaricomycetes</taxon>
        <taxon>Agaricomycetidae</taxon>
        <taxon>Agaricales</taxon>
        <taxon>Marasmiineae</taxon>
        <taxon>Mycenaceae</taxon>
        <taxon>Mycena</taxon>
    </lineage>
</organism>
<evidence type="ECO:0000256" key="2">
    <source>
        <dbReference type="ARBA" id="ARBA00004167"/>
    </source>
</evidence>
<dbReference type="PANTHER" id="PTHR46300:SF2">
    <property type="entry name" value="CYTOCHROME P450 MONOOXYGENASE ALNH-RELATED"/>
    <property type="match status" value="1"/>
</dbReference>
<keyword evidence="7 14" id="KW-0479">Metal-binding</keyword>
<comment type="subcellular location">
    <subcellularLocation>
        <location evidence="2">Membrane</location>
        <topology evidence="2">Single-pass membrane protein</topology>
    </subcellularLocation>
</comment>
<dbReference type="PRINTS" id="PR00385">
    <property type="entry name" value="P450"/>
</dbReference>
<dbReference type="SUPFAM" id="SSF48264">
    <property type="entry name" value="Cytochrome P450"/>
    <property type="match status" value="1"/>
</dbReference>
<evidence type="ECO:0000313" key="16">
    <source>
        <dbReference type="EMBL" id="KAJ7022796.1"/>
    </source>
</evidence>
<comment type="caution">
    <text evidence="16">The sequence shown here is derived from an EMBL/GenBank/DDBJ whole genome shotgun (WGS) entry which is preliminary data.</text>
</comment>
<dbReference type="PANTHER" id="PTHR46300">
    <property type="entry name" value="P450, PUTATIVE (EUROFUNG)-RELATED-RELATED"/>
    <property type="match status" value="1"/>
</dbReference>
<dbReference type="InterPro" id="IPR050364">
    <property type="entry name" value="Cytochrome_P450_fung"/>
</dbReference>
<evidence type="ECO:0000256" key="8">
    <source>
        <dbReference type="ARBA" id="ARBA00022989"/>
    </source>
</evidence>
<dbReference type="GO" id="GO:0004497">
    <property type="term" value="F:monooxygenase activity"/>
    <property type="evidence" value="ECO:0007669"/>
    <property type="project" value="UniProtKB-KW"/>
</dbReference>
<protein>
    <submittedName>
        <fullName evidence="16">Cytochrome P450</fullName>
    </submittedName>
</protein>
<keyword evidence="10 14" id="KW-0408">Iron</keyword>
<dbReference type="GO" id="GO:0020037">
    <property type="term" value="F:heme binding"/>
    <property type="evidence" value="ECO:0007669"/>
    <property type="project" value="InterPro"/>
</dbReference>
<evidence type="ECO:0000256" key="12">
    <source>
        <dbReference type="ARBA" id="ARBA00023136"/>
    </source>
</evidence>
<dbReference type="PROSITE" id="PS00086">
    <property type="entry name" value="CYTOCHROME_P450"/>
    <property type="match status" value="1"/>
</dbReference>
<evidence type="ECO:0000256" key="13">
    <source>
        <dbReference type="ARBA" id="ARBA00023180"/>
    </source>
</evidence>
<proteinExistence type="inferred from homology"/>
<dbReference type="GO" id="GO:0016705">
    <property type="term" value="F:oxidoreductase activity, acting on paired donors, with incorporation or reduction of molecular oxygen"/>
    <property type="evidence" value="ECO:0007669"/>
    <property type="project" value="InterPro"/>
</dbReference>
<comment type="pathway">
    <text evidence="3">Secondary metabolite biosynthesis.</text>
</comment>
<evidence type="ECO:0000256" key="14">
    <source>
        <dbReference type="PIRSR" id="PIRSR602401-1"/>
    </source>
</evidence>
<dbReference type="InterPro" id="IPR001128">
    <property type="entry name" value="Cyt_P450"/>
</dbReference>
<keyword evidence="12" id="KW-0472">Membrane</keyword>
<dbReference type="AlphaFoldDB" id="A0AAD6S9Y0"/>
<evidence type="ECO:0000256" key="6">
    <source>
        <dbReference type="ARBA" id="ARBA00022692"/>
    </source>
</evidence>
<sequence length="577" mass="64214">MAPNLRPSEAFRCGSFLISTYVESLVPGCSGGCNPVPFLCRAVFPLELARIMQPSEIVLIGVFLSGITTFLLRSGRREQGLPPGPPTVPVLGNTHLLGDGKDLHLRITQWASTYGDIFSLKLSSRTMIVLSSATAIKEVVDKKGWAGSSRPGNYIAEICGTGADSNLLFATDGPRLKNLRRTLARFFSVQNAPRYMPTQAAESTILLHDLMVHPQDFFESIRRYTYSLTKIMTYGRRAPSFADDDVQQFYSSVDELSHVLAPGVYPLFDIFPLFQYLPVPSSAPWRVLAHRVKTLRAGLHTNMCDSVRCGLTAGNEQSAECFIGTVLRSDVPEREHHFYSYTGIALLDAGSDPTAAFLLSLVLVLAVYPECQMRAWKEIDELVGATHLPTPADLAGLPYIRALIKETLRFRPQFPMGVHHLMTDETTYKGHHVPKGSIVVLNTYGIFHDPDVFEDPWIFNPERFLKSEHGTRPGRDANFRDNLIFGGGRRVCPGQSVGRSTMELTAMRLIWGLKFSGARDPVTGAFISRELDCYSSDLIMMPRSFICTMEPRSSEHRDVVLQALGEARLYLNRFEGN</sequence>
<dbReference type="InterPro" id="IPR002401">
    <property type="entry name" value="Cyt_P450_E_grp-I"/>
</dbReference>
<comment type="similarity">
    <text evidence="4 15">Belongs to the cytochrome P450 family.</text>
</comment>
<accession>A0AAD6S9Y0</accession>
<dbReference type="Gene3D" id="1.10.630.10">
    <property type="entry name" value="Cytochrome P450"/>
    <property type="match status" value="1"/>
</dbReference>
<keyword evidence="11 15" id="KW-0503">Monooxygenase</keyword>
<keyword evidence="17" id="KW-1185">Reference proteome</keyword>
<name>A0AAD6S9Y0_9AGAR</name>